<organism evidence="1 2">
    <name type="scientific">Pleuronectes platessa</name>
    <name type="common">European plaice</name>
    <dbReference type="NCBI Taxonomy" id="8262"/>
    <lineage>
        <taxon>Eukaryota</taxon>
        <taxon>Metazoa</taxon>
        <taxon>Chordata</taxon>
        <taxon>Craniata</taxon>
        <taxon>Vertebrata</taxon>
        <taxon>Euteleostomi</taxon>
        <taxon>Actinopterygii</taxon>
        <taxon>Neopterygii</taxon>
        <taxon>Teleostei</taxon>
        <taxon>Neoteleostei</taxon>
        <taxon>Acanthomorphata</taxon>
        <taxon>Carangaria</taxon>
        <taxon>Pleuronectiformes</taxon>
        <taxon>Pleuronectoidei</taxon>
        <taxon>Pleuronectidae</taxon>
        <taxon>Pleuronectes</taxon>
    </lineage>
</organism>
<accession>A0A9N7TZQ8</accession>
<comment type="caution">
    <text evidence="1">The sequence shown here is derived from an EMBL/GenBank/DDBJ whole genome shotgun (WGS) entry which is preliminary data.</text>
</comment>
<dbReference type="Proteomes" id="UP001153269">
    <property type="component" value="Unassembled WGS sequence"/>
</dbReference>
<evidence type="ECO:0008006" key="3">
    <source>
        <dbReference type="Google" id="ProtNLM"/>
    </source>
</evidence>
<name>A0A9N7TZQ8_PLEPL</name>
<dbReference type="AlphaFoldDB" id="A0A9N7TZQ8"/>
<protein>
    <recommendedName>
        <fullName evidence="3">Saposin B-type domain-containing protein</fullName>
    </recommendedName>
</protein>
<evidence type="ECO:0000313" key="2">
    <source>
        <dbReference type="Proteomes" id="UP001153269"/>
    </source>
</evidence>
<sequence length="162" mass="18105">MMNKTSSYLLPVQPDDTDRYSYCESCLTAAQEIEKAMKQTSAESRGTVVENLISGGVCEKLMSNKHDHHTNDKLLSSCSHLLDSNYDRFHAALVDKEPKHLDIVLCYEQSTACVGVKRQSFEDSKTPFEEGHIAALLQENKEKVRFAQPVHSGSPTGSRDEL</sequence>
<evidence type="ECO:0000313" key="1">
    <source>
        <dbReference type="EMBL" id="CAB1422109.1"/>
    </source>
</evidence>
<gene>
    <name evidence="1" type="ORF">PLEPLA_LOCUS9998</name>
</gene>
<reference evidence="1" key="1">
    <citation type="submission" date="2020-03" db="EMBL/GenBank/DDBJ databases">
        <authorList>
            <person name="Weist P."/>
        </authorList>
    </citation>
    <scope>NUCLEOTIDE SEQUENCE</scope>
</reference>
<keyword evidence="2" id="KW-1185">Reference proteome</keyword>
<dbReference type="EMBL" id="CADEAL010000561">
    <property type="protein sequence ID" value="CAB1422109.1"/>
    <property type="molecule type" value="Genomic_DNA"/>
</dbReference>
<proteinExistence type="predicted"/>